<dbReference type="Proteomes" id="UP000023435">
    <property type="component" value="Unassembled WGS sequence"/>
</dbReference>
<name>A0A108U4S9_9GAMM</name>
<feature type="chain" id="PRO_5007131505" description="Lipoprotein" evidence="1">
    <location>
        <begin position="25"/>
        <end position="219"/>
    </location>
</feature>
<evidence type="ECO:0000256" key="1">
    <source>
        <dbReference type="SAM" id="SignalP"/>
    </source>
</evidence>
<proteinExistence type="predicted"/>
<keyword evidence="3" id="KW-1185">Reference proteome</keyword>
<dbReference type="RefSeq" id="WP_036108600.1">
    <property type="nucleotide sequence ID" value="NZ_JAJA02000001.1"/>
</dbReference>
<dbReference type="PROSITE" id="PS51257">
    <property type="entry name" value="PROKAR_LIPOPROTEIN"/>
    <property type="match status" value="1"/>
</dbReference>
<gene>
    <name evidence="2" type="ORF">AZ78_0098</name>
</gene>
<sequence>MPRSLIAFTLGASLLALGCSHAEAAKRPASPPSPAAPADIDAVRGCWIQKVEPDGRATLLLRLLPDRERADWLTGQLQRADGDDPDKRLRLMFSRDGQHAAMATAPIVSTPVSGHADAPVKTLRSAKARKPGADLMPTLVANPSGQVEYVRSATTAAPAKNAAAGTRVIEYLERGGGKRLRVEVSAEHLKLSVSAAGLRPQNAKAQQAVLFDGGRDGCD</sequence>
<organism evidence="2 3">
    <name type="scientific">Lysobacter capsici AZ78</name>
    <dbReference type="NCBI Taxonomy" id="1444315"/>
    <lineage>
        <taxon>Bacteria</taxon>
        <taxon>Pseudomonadati</taxon>
        <taxon>Pseudomonadota</taxon>
        <taxon>Gammaproteobacteria</taxon>
        <taxon>Lysobacterales</taxon>
        <taxon>Lysobacteraceae</taxon>
        <taxon>Lysobacter</taxon>
    </lineage>
</organism>
<evidence type="ECO:0008006" key="4">
    <source>
        <dbReference type="Google" id="ProtNLM"/>
    </source>
</evidence>
<keyword evidence="1" id="KW-0732">Signal</keyword>
<protein>
    <recommendedName>
        <fullName evidence="4">Lipoprotein</fullName>
    </recommendedName>
</protein>
<dbReference type="EMBL" id="JAJA02000001">
    <property type="protein sequence ID" value="KWS02554.1"/>
    <property type="molecule type" value="Genomic_DNA"/>
</dbReference>
<feature type="signal peptide" evidence="1">
    <location>
        <begin position="1"/>
        <end position="24"/>
    </location>
</feature>
<accession>A0A108U4S9</accession>
<dbReference type="OrthoDB" id="6027236at2"/>
<comment type="caution">
    <text evidence="2">The sequence shown here is derived from an EMBL/GenBank/DDBJ whole genome shotgun (WGS) entry which is preliminary data.</text>
</comment>
<reference evidence="2 3" key="1">
    <citation type="journal article" date="2014" name="Genome Announc.">
        <title>Draft Genome Sequence of Lysobacter capsici AZ78, a Bacterium Antagonistic to Plant-Pathogenic Oomycetes.</title>
        <authorList>
            <person name="Puopolo G."/>
            <person name="Sonego P."/>
            <person name="Engelen K."/>
            <person name="Pertot I."/>
        </authorList>
    </citation>
    <scope>NUCLEOTIDE SEQUENCE [LARGE SCALE GENOMIC DNA]</scope>
    <source>
        <strain evidence="2 3">AZ78</strain>
    </source>
</reference>
<evidence type="ECO:0000313" key="3">
    <source>
        <dbReference type="Proteomes" id="UP000023435"/>
    </source>
</evidence>
<dbReference type="AlphaFoldDB" id="A0A108U4S9"/>
<evidence type="ECO:0000313" key="2">
    <source>
        <dbReference type="EMBL" id="KWS02554.1"/>
    </source>
</evidence>